<dbReference type="FunFam" id="1.10.510.10:FF:000604">
    <property type="entry name" value="AGC protein kinase"/>
    <property type="match status" value="1"/>
</dbReference>
<dbReference type="GO" id="GO:0004674">
    <property type="term" value="F:protein serine/threonine kinase activity"/>
    <property type="evidence" value="ECO:0007669"/>
    <property type="project" value="UniProtKB-KW"/>
</dbReference>
<evidence type="ECO:0000256" key="8">
    <source>
        <dbReference type="ARBA" id="ARBA00047899"/>
    </source>
</evidence>
<evidence type="ECO:0000256" key="9">
    <source>
        <dbReference type="ARBA" id="ARBA00048679"/>
    </source>
</evidence>
<feature type="domain" description="Protein kinase" evidence="11">
    <location>
        <begin position="1785"/>
        <end position="2121"/>
    </location>
</feature>
<keyword evidence="3" id="KW-0723">Serine/threonine-protein kinase</keyword>
<dbReference type="PROSITE" id="PS51285">
    <property type="entry name" value="AGC_KINASE_CTER"/>
    <property type="match status" value="1"/>
</dbReference>
<feature type="region of interest" description="Disordered" evidence="10">
    <location>
        <begin position="1196"/>
        <end position="1215"/>
    </location>
</feature>
<keyword evidence="7" id="KW-0067">ATP-binding</keyword>
<dbReference type="PROSITE" id="PS00108">
    <property type="entry name" value="PROTEIN_KINASE_ST"/>
    <property type="match status" value="1"/>
</dbReference>
<keyword evidence="14" id="KW-1185">Reference proteome</keyword>
<keyword evidence="6" id="KW-0418">Kinase</keyword>
<dbReference type="EC" id="2.7.11.1" evidence="2"/>
<feature type="region of interest" description="Disordered" evidence="10">
    <location>
        <begin position="1272"/>
        <end position="1365"/>
    </location>
</feature>
<feature type="region of interest" description="Disordered" evidence="10">
    <location>
        <begin position="683"/>
        <end position="738"/>
    </location>
</feature>
<feature type="compositionally biased region" description="Basic and acidic residues" evidence="10">
    <location>
        <begin position="706"/>
        <end position="738"/>
    </location>
</feature>
<sequence length="2231" mass="255805">MNKANQKGSQERVNIPKPRCSNAPFIVTLQQELYKITTDEDTIPGMKPNKSIIIKQKDDMNEALSLGDKGNEETKFDEQFSQSSISGKPSPFMNNEPEIPLLRQDFRKAAIRNKSWDNFCTGTVLLESRYRNSLKHCKIQCDYECFELMKQISSIMQTISKESFSWNFLKEMCKIIGEFIETRELEIHTDRLKVIIEKFDDSKKKFVQEMLSPKNELERGDFCRKMLYQIRYIFSKPGRLLNLRENPLINKYIEKDYKKLVKTVTKVNKKFVDDWKARNRKLINIDAHNNENGKIAIYMTYKNSITQWKKELEYAHYKKDKTATIQCRICGNQVIASQVDKHSKLCLERIKTKEKSSKIDREFMEISNMITNEMSELTKRKIHSAVISKRSINNRNGSINSLSINSPLITNRGGSNQFSFNESKLTKQPCTPAMPSRPKGMDLTTPNNIFFNKFYDKKIQEEDDQRQVLEKESKPKPMFRTLNRDKGVVKPPLPFERKEVAVKTSIDQISENKNNTTMETTPEIKKIGFDAKLAISNIKDEEEKKLVDEDSKFNDNLKAFNKFLQPLESLQKVEDSKTVTFTPAMNKRKLNREVNTNNIDVKKEDKKKRFPDVHLKTQSNFDRFQKDDNPLLLYSKNKSVKENKVKESFNILQKLGGASTSPSKKIEKFEIFKMPEFTPKVPENPLKEYSFQRDITTENSDASINEEERDKPGNLPEMRKTISEPGSDQKKVSDKFEKKLPGDFRRNSVAVSKDSLKPKKKSSLYRRNLYGSKKKKILSVIQEEIKGSQDVTPLEEAPKTPYYQNAIFGENKSLLYYSSSHEAMFETKKEFKAHLAKILEYNKLLKNKYEKSISADLSKPESKRPEIKSIGTLLMEIYKTSGSNLMEKQLQTVINKCTTKDFLTILDFNITKIQQSITQINEEIAKQQEEPKKTAEDKVIKKVKKVEEFSSSCSDSSFSSSPKKINRYNKSFSQVSENVNQSISNNSDLLEKMQKFRFIEKSPVVEEFGDTSSSGSNQAEPRKLSSKKKSKFCKREKIESMDVLSPFPNMPLQKPKREVRYDSGVGSQQFLKGGNTVSLVSSLVDHTIRNTNMMEVYERFKFLSKECFRTQGKEIFLFKMVFNEVDLYLKSYDEDEEDSGWDSDQEVGVISIAKKLKSAIEDKLELFEQLDEVERNLFESNMSSIIERNSSVSSSHREVNVSGSKNNKEGSFRTEETCNTKEDNFDIIPDCGQSNLYKNVLKKINTDAGTKKEPLSPAINLNFFDSDSTIAQKDDESLNTPTDSKKGVYKSRMAQKVSSSTFYAPRSSSIQSIRSNKSNITNKKTKKSDKKHQKQIRIFPKRKVSFSSESESESKSKSNSCSRASSPSSALIISEVYPKISSNDSKPTKGLSKFANKKSLIKSRKGGLSRLSKMKGFKTKKEKIGQKEKLQISETKDDISSNNDSNNKVLAPLKEVSEVDSPYVGNNIEQFINFSEKEEVKQISLHMREVSIPIPLDKVKSGPENLMKSQGFEESLNQKEKLGLPIPKTVLSKVNEMDESPAMNSVIEAKSAVKKNADTNIYTPKVAFTSKLADPKARMINKRKTIFKVDTFNSILDSFGSEQIQVRPPKKRGNSIVMQSVRNSSSVALPTLEENVKSTRRLSLSHDRGAPKIMKNRSKSLVLSKIIKDTIRPRRVISDFHELLNVRANITIGLFNSHQEKLKKTQEEKQNKSEKSEESISNNESVSEVDSSSNDSVFCEDHKSLVRFYSLPILPSEKDCLEIKFNDGLSNVQNAKLKKTTINDFYLLRAVSHGAYGKVCLARKKQTRDLFAIKIMDKEKMEEKGVTDLVMNERNILNKIDNEYVVRGVYTFQTKKFLYIVMEYMMGGDFANLLEGVKAFDEDAARFYLAQLTIAVNYLHSRNIIHRDLKPDNILVDSEGMIKLTDFGLSEINMNNYLTKYQETKSKKMSNNTFVNSDSDSDEDSDYEPPTPAGGLMVKKLDSEFLRLEAHSNKLKIKQNLNNIQNHKVLGSMVNKRKKVLGTPDYIAPEVILGKEVTKNVDWWAVGVIAYEFMTGGLPFNDDSPEKIFDNIKNRKMKWPKAIEETLSKEACSLIRSLMDYDPNKRLGSNGIEDIKSHPFFKDLDWDNLKSMKPPFVPCVQNEIDTTFFADDKKFNVKELQEIQNDMGSYSHNFQDFDSTVYNTLVDINKKEAEKMILKLDGLKKREENIQGSEDSDKNKRYDGQLDDLFQ</sequence>
<evidence type="ECO:0000256" key="2">
    <source>
        <dbReference type="ARBA" id="ARBA00012513"/>
    </source>
</evidence>
<feature type="compositionally biased region" description="Basic and acidic residues" evidence="10">
    <location>
        <begin position="1206"/>
        <end position="1215"/>
    </location>
</feature>
<comment type="caution">
    <text evidence="13">The sequence shown here is derived from an EMBL/GenBank/DDBJ whole genome shotgun (WGS) entry which is preliminary data.</text>
</comment>
<gene>
    <name evidence="13" type="ORF">ECRASSUSDP1_LOCUS7634</name>
</gene>
<proteinExistence type="inferred from homology"/>
<evidence type="ECO:0000256" key="6">
    <source>
        <dbReference type="ARBA" id="ARBA00022777"/>
    </source>
</evidence>
<evidence type="ECO:0000256" key="5">
    <source>
        <dbReference type="ARBA" id="ARBA00022741"/>
    </source>
</evidence>
<dbReference type="PROSITE" id="PS50011">
    <property type="entry name" value="PROTEIN_KINASE_DOM"/>
    <property type="match status" value="1"/>
</dbReference>
<evidence type="ECO:0000259" key="11">
    <source>
        <dbReference type="PROSITE" id="PS50011"/>
    </source>
</evidence>
<evidence type="ECO:0000256" key="10">
    <source>
        <dbReference type="SAM" id="MobiDB-lite"/>
    </source>
</evidence>
<dbReference type="CDD" id="cd05579">
    <property type="entry name" value="STKc_MAST_like"/>
    <property type="match status" value="1"/>
</dbReference>
<feature type="region of interest" description="Disordered" evidence="10">
    <location>
        <begin position="1701"/>
        <end position="1735"/>
    </location>
</feature>
<evidence type="ECO:0000313" key="14">
    <source>
        <dbReference type="Proteomes" id="UP001295684"/>
    </source>
</evidence>
<comment type="catalytic activity">
    <reaction evidence="9">
        <text>L-seryl-[protein] + ATP = O-phospho-L-seryl-[protein] + ADP + H(+)</text>
        <dbReference type="Rhea" id="RHEA:17989"/>
        <dbReference type="Rhea" id="RHEA-COMP:9863"/>
        <dbReference type="Rhea" id="RHEA-COMP:11604"/>
        <dbReference type="ChEBI" id="CHEBI:15378"/>
        <dbReference type="ChEBI" id="CHEBI:29999"/>
        <dbReference type="ChEBI" id="CHEBI:30616"/>
        <dbReference type="ChEBI" id="CHEBI:83421"/>
        <dbReference type="ChEBI" id="CHEBI:456216"/>
        <dbReference type="EC" id="2.7.11.1"/>
    </reaction>
</comment>
<feature type="domain" description="AGC-kinase C-terminal" evidence="12">
    <location>
        <begin position="2122"/>
        <end position="2189"/>
    </location>
</feature>
<dbReference type="GO" id="GO:0005524">
    <property type="term" value="F:ATP binding"/>
    <property type="evidence" value="ECO:0007669"/>
    <property type="project" value="UniProtKB-KW"/>
</dbReference>
<feature type="compositionally biased region" description="Basic residues" evidence="10">
    <location>
        <begin position="1323"/>
        <end position="1344"/>
    </location>
</feature>
<dbReference type="InterPro" id="IPR000719">
    <property type="entry name" value="Prot_kinase_dom"/>
</dbReference>
<evidence type="ECO:0000256" key="1">
    <source>
        <dbReference type="ARBA" id="ARBA00009903"/>
    </source>
</evidence>
<dbReference type="InterPro" id="IPR008271">
    <property type="entry name" value="Ser/Thr_kinase_AS"/>
</dbReference>
<evidence type="ECO:0000259" key="12">
    <source>
        <dbReference type="PROSITE" id="PS51285"/>
    </source>
</evidence>
<dbReference type="SUPFAM" id="SSF56112">
    <property type="entry name" value="Protein kinase-like (PK-like)"/>
    <property type="match status" value="1"/>
</dbReference>
<feature type="compositionally biased region" description="Basic and acidic residues" evidence="10">
    <location>
        <begin position="1422"/>
        <end position="1439"/>
    </location>
</feature>
<feature type="region of interest" description="Disordered" evidence="10">
    <location>
        <begin position="421"/>
        <end position="443"/>
    </location>
</feature>
<organism evidence="13 14">
    <name type="scientific">Euplotes crassus</name>
    <dbReference type="NCBI Taxonomy" id="5936"/>
    <lineage>
        <taxon>Eukaryota</taxon>
        <taxon>Sar</taxon>
        <taxon>Alveolata</taxon>
        <taxon>Ciliophora</taxon>
        <taxon>Intramacronucleata</taxon>
        <taxon>Spirotrichea</taxon>
        <taxon>Hypotrichia</taxon>
        <taxon>Euplotida</taxon>
        <taxon>Euplotidae</taxon>
        <taxon>Moneuplotes</taxon>
    </lineage>
</organism>
<dbReference type="EMBL" id="CAMPGE010007444">
    <property type="protein sequence ID" value="CAI2366361.1"/>
    <property type="molecule type" value="Genomic_DNA"/>
</dbReference>
<feature type="compositionally biased region" description="Low complexity" evidence="10">
    <location>
        <begin position="1306"/>
        <end position="1322"/>
    </location>
</feature>
<dbReference type="PANTHER" id="PTHR24351">
    <property type="entry name" value="RIBOSOMAL PROTEIN S6 KINASE"/>
    <property type="match status" value="1"/>
</dbReference>
<feature type="region of interest" description="Disordered" evidence="10">
    <location>
        <begin position="1950"/>
        <end position="1973"/>
    </location>
</feature>
<feature type="region of interest" description="Disordered" evidence="10">
    <location>
        <begin position="2208"/>
        <end position="2231"/>
    </location>
</feature>
<comment type="catalytic activity">
    <reaction evidence="8">
        <text>L-threonyl-[protein] + ATP = O-phospho-L-threonyl-[protein] + ADP + H(+)</text>
        <dbReference type="Rhea" id="RHEA:46608"/>
        <dbReference type="Rhea" id="RHEA-COMP:11060"/>
        <dbReference type="Rhea" id="RHEA-COMP:11605"/>
        <dbReference type="ChEBI" id="CHEBI:15378"/>
        <dbReference type="ChEBI" id="CHEBI:30013"/>
        <dbReference type="ChEBI" id="CHEBI:30616"/>
        <dbReference type="ChEBI" id="CHEBI:61977"/>
        <dbReference type="ChEBI" id="CHEBI:456216"/>
        <dbReference type="EC" id="2.7.11.1"/>
    </reaction>
</comment>
<dbReference type="Gene3D" id="3.30.200.20">
    <property type="entry name" value="Phosphorylase Kinase, domain 1"/>
    <property type="match status" value="2"/>
</dbReference>
<accession>A0AAD1UE72</accession>
<dbReference type="SMART" id="SM00220">
    <property type="entry name" value="S_TKc"/>
    <property type="match status" value="1"/>
</dbReference>
<feature type="region of interest" description="Disordered" evidence="10">
    <location>
        <begin position="1007"/>
        <end position="1029"/>
    </location>
</feature>
<feature type="compositionally biased region" description="Polar residues" evidence="10">
    <location>
        <begin position="693"/>
        <end position="703"/>
    </location>
</feature>
<dbReference type="InterPro" id="IPR000961">
    <property type="entry name" value="AGC-kinase_C"/>
</dbReference>
<dbReference type="Gene3D" id="1.10.510.10">
    <property type="entry name" value="Transferase(Phosphotransferase) domain 1"/>
    <property type="match status" value="2"/>
</dbReference>
<feature type="compositionally biased region" description="Polar residues" evidence="10">
    <location>
        <begin position="1010"/>
        <end position="1019"/>
    </location>
</feature>
<dbReference type="Proteomes" id="UP001295684">
    <property type="component" value="Unassembled WGS sequence"/>
</dbReference>
<dbReference type="InterPro" id="IPR011009">
    <property type="entry name" value="Kinase-like_dom_sf"/>
</dbReference>
<feature type="region of interest" description="Disordered" evidence="10">
    <location>
        <begin position="1414"/>
        <end position="1443"/>
    </location>
</feature>
<name>A0AAD1UE72_EUPCR</name>
<keyword evidence="4" id="KW-0808">Transferase</keyword>
<dbReference type="Pfam" id="PF00069">
    <property type="entry name" value="Pkinase"/>
    <property type="match status" value="2"/>
</dbReference>
<evidence type="ECO:0000256" key="4">
    <source>
        <dbReference type="ARBA" id="ARBA00022679"/>
    </source>
</evidence>
<feature type="compositionally biased region" description="Basic and acidic residues" evidence="10">
    <location>
        <begin position="2208"/>
        <end position="2224"/>
    </location>
</feature>
<reference evidence="13" key="1">
    <citation type="submission" date="2023-07" db="EMBL/GenBank/DDBJ databases">
        <authorList>
            <consortium name="AG Swart"/>
            <person name="Singh M."/>
            <person name="Singh A."/>
            <person name="Seah K."/>
            <person name="Emmerich C."/>
        </authorList>
    </citation>
    <scope>NUCLEOTIDE SEQUENCE</scope>
    <source>
        <strain evidence="13">DP1</strain>
    </source>
</reference>
<feature type="compositionally biased region" description="Low complexity" evidence="10">
    <location>
        <begin position="1719"/>
        <end position="1735"/>
    </location>
</feature>
<keyword evidence="5" id="KW-0547">Nucleotide-binding</keyword>
<evidence type="ECO:0000256" key="7">
    <source>
        <dbReference type="ARBA" id="ARBA00022840"/>
    </source>
</evidence>
<evidence type="ECO:0000256" key="3">
    <source>
        <dbReference type="ARBA" id="ARBA00022527"/>
    </source>
</evidence>
<feature type="compositionally biased region" description="Basic and acidic residues" evidence="10">
    <location>
        <begin position="1701"/>
        <end position="1718"/>
    </location>
</feature>
<protein>
    <recommendedName>
        <fullName evidence="2">non-specific serine/threonine protein kinase</fullName>
        <ecNumber evidence="2">2.7.11.1</ecNumber>
    </recommendedName>
</protein>
<comment type="similarity">
    <text evidence="1">Belongs to the protein kinase superfamily. AGC Ser/Thr protein kinase family.</text>
</comment>
<evidence type="ECO:0000313" key="13">
    <source>
        <dbReference type="EMBL" id="CAI2366361.1"/>
    </source>
</evidence>